<gene>
    <name evidence="1" type="ORF">EXE63_00260</name>
</gene>
<geneLocation type="plasmid" evidence="1 2">
    <name>unnamed1</name>
</geneLocation>
<evidence type="ECO:0000313" key="2">
    <source>
        <dbReference type="Proteomes" id="UP000501849"/>
    </source>
</evidence>
<organism evidence="1 2">
    <name type="scientific">Mycolicibacterium frederiksbergense</name>
    <dbReference type="NCBI Taxonomy" id="117567"/>
    <lineage>
        <taxon>Bacteria</taxon>
        <taxon>Bacillati</taxon>
        <taxon>Actinomycetota</taxon>
        <taxon>Actinomycetes</taxon>
        <taxon>Mycobacteriales</taxon>
        <taxon>Mycobacteriaceae</taxon>
        <taxon>Mycolicibacterium</taxon>
    </lineage>
</organism>
<reference evidence="1 2" key="1">
    <citation type="submission" date="2019-04" db="EMBL/GenBank/DDBJ databases">
        <title>Draft, Whole-Genome Sequence of the Anthracene-degrading Mycobacterium frederiksbergense LB501T, Isolated from a Polycyclic Aromatic Hydrocarbon (PAH)-Contaminated Soil.</title>
        <authorList>
            <person name="Augelletti F."/>
        </authorList>
    </citation>
    <scope>NUCLEOTIDE SEQUENCE [LARGE SCALE GENOMIC DNA]</scope>
    <source>
        <strain evidence="1 2">LB 501T</strain>
        <plasmid evidence="1 2">unnamed1</plasmid>
    </source>
</reference>
<dbReference type="KEGG" id="mfre:EXE63_00260"/>
<dbReference type="EMBL" id="CP038797">
    <property type="protein sequence ID" value="QIV79520.1"/>
    <property type="molecule type" value="Genomic_DNA"/>
</dbReference>
<proteinExistence type="predicted"/>
<dbReference type="Proteomes" id="UP000501849">
    <property type="component" value="Plasmid unnamed1"/>
</dbReference>
<keyword evidence="2" id="KW-1185">Reference proteome</keyword>
<keyword evidence="1" id="KW-0614">Plasmid</keyword>
<protein>
    <submittedName>
        <fullName evidence="1">Uncharacterized protein</fullName>
    </submittedName>
</protein>
<evidence type="ECO:0000313" key="1">
    <source>
        <dbReference type="EMBL" id="QIV79520.1"/>
    </source>
</evidence>
<dbReference type="RefSeq" id="WP_168140310.1">
    <property type="nucleotide sequence ID" value="NZ_CP038797.1"/>
</dbReference>
<dbReference type="AlphaFoldDB" id="A0A6H0RX37"/>
<name>A0A6H0RX37_9MYCO</name>
<accession>A0A6H0RX37</accession>
<sequence>MTELNALLQRPQETLDPELAAHLVDSPLGPVIKHPLVFSIPHSPQLNAMANARLRAKQDGCRQALQTRKWSQYLFLHERPYRVNAFTRIAAQLTARTYWTSLAELWIDAENIAENEPLWTTLLQDSSRIRSRHLMMTAPERRHLAQQPTSMRVYRGFNSDERQKGMSWSLDAEVARRFAMRFGHGRPRVAAGTVEKSAVIAYLNGRGEHEIIVVPAAVRDQPVTDAHRKQRPNKLGG</sequence>